<evidence type="ECO:0000313" key="4">
    <source>
        <dbReference type="Proteomes" id="UP001165122"/>
    </source>
</evidence>
<feature type="signal peptide" evidence="2">
    <location>
        <begin position="1"/>
        <end position="26"/>
    </location>
</feature>
<keyword evidence="4" id="KW-1185">Reference proteome</keyword>
<dbReference type="EMBL" id="BRXW01000071">
    <property type="protein sequence ID" value="GMI04277.1"/>
    <property type="molecule type" value="Genomic_DNA"/>
</dbReference>
<protein>
    <submittedName>
        <fullName evidence="3">Uncharacterized protein</fullName>
    </submittedName>
</protein>
<gene>
    <name evidence="3" type="ORF">TrLO_g11515</name>
</gene>
<evidence type="ECO:0000256" key="2">
    <source>
        <dbReference type="SAM" id="SignalP"/>
    </source>
</evidence>
<feature type="region of interest" description="Disordered" evidence="1">
    <location>
        <begin position="48"/>
        <end position="79"/>
    </location>
</feature>
<dbReference type="AlphaFoldDB" id="A0A9W7C6P9"/>
<accession>A0A9W7C6P9</accession>
<sequence length="79" mass="8602">MTKTRTVGALVLAIFFVGFLVDEVDSFIPSTGTEYWLHDSLRKVAKQVVPGGGDDMGEGRRMGSRSNNASRNSLPTINE</sequence>
<reference evidence="4" key="1">
    <citation type="journal article" date="2023" name="Commun. Biol.">
        <title>Genome analysis of Parmales, the sister group of diatoms, reveals the evolutionary specialization of diatoms from phago-mixotrophs to photoautotrophs.</title>
        <authorList>
            <person name="Ban H."/>
            <person name="Sato S."/>
            <person name="Yoshikawa S."/>
            <person name="Yamada K."/>
            <person name="Nakamura Y."/>
            <person name="Ichinomiya M."/>
            <person name="Sato N."/>
            <person name="Blanc-Mathieu R."/>
            <person name="Endo H."/>
            <person name="Kuwata A."/>
            <person name="Ogata H."/>
        </authorList>
    </citation>
    <scope>NUCLEOTIDE SEQUENCE [LARGE SCALE GENOMIC DNA]</scope>
    <source>
        <strain evidence="4">NIES 3700</strain>
    </source>
</reference>
<keyword evidence="2" id="KW-0732">Signal</keyword>
<name>A0A9W7C6P9_9STRA</name>
<comment type="caution">
    <text evidence="3">The sequence shown here is derived from an EMBL/GenBank/DDBJ whole genome shotgun (WGS) entry which is preliminary data.</text>
</comment>
<evidence type="ECO:0000313" key="3">
    <source>
        <dbReference type="EMBL" id="GMI04277.1"/>
    </source>
</evidence>
<proteinExistence type="predicted"/>
<dbReference type="Proteomes" id="UP001165122">
    <property type="component" value="Unassembled WGS sequence"/>
</dbReference>
<organism evidence="3 4">
    <name type="scientific">Triparma laevis f. longispina</name>
    <dbReference type="NCBI Taxonomy" id="1714387"/>
    <lineage>
        <taxon>Eukaryota</taxon>
        <taxon>Sar</taxon>
        <taxon>Stramenopiles</taxon>
        <taxon>Ochrophyta</taxon>
        <taxon>Bolidophyceae</taxon>
        <taxon>Parmales</taxon>
        <taxon>Triparmaceae</taxon>
        <taxon>Triparma</taxon>
    </lineage>
</organism>
<feature type="compositionally biased region" description="Polar residues" evidence="1">
    <location>
        <begin position="64"/>
        <end position="79"/>
    </location>
</feature>
<evidence type="ECO:0000256" key="1">
    <source>
        <dbReference type="SAM" id="MobiDB-lite"/>
    </source>
</evidence>
<feature type="chain" id="PRO_5041000666" evidence="2">
    <location>
        <begin position="27"/>
        <end position="79"/>
    </location>
</feature>